<dbReference type="EMBL" id="JAWDKD010000018">
    <property type="protein sequence ID" value="MDV0447233.1"/>
    <property type="molecule type" value="Genomic_DNA"/>
</dbReference>
<evidence type="ECO:0000313" key="2">
    <source>
        <dbReference type="EMBL" id="MDV0447233.1"/>
    </source>
</evidence>
<evidence type="ECO:0000259" key="1">
    <source>
        <dbReference type="Pfam" id="PF08937"/>
    </source>
</evidence>
<proteinExistence type="predicted"/>
<organism evidence="2 3">
    <name type="scientific">Methanolapillus africanus</name>
    <dbReference type="NCBI Taxonomy" id="3028297"/>
    <lineage>
        <taxon>Archaea</taxon>
        <taxon>Methanobacteriati</taxon>
        <taxon>Methanobacteriota</taxon>
        <taxon>Stenosarchaea group</taxon>
        <taxon>Methanomicrobia</taxon>
        <taxon>Methanosarcinales</taxon>
        <taxon>Methanosarcinaceae</taxon>
        <taxon>Methanolapillus</taxon>
    </lineage>
</organism>
<dbReference type="AlphaFoldDB" id="A0AAE4SE40"/>
<dbReference type="Pfam" id="PF08937">
    <property type="entry name" value="ThsB_TIR"/>
    <property type="match status" value="1"/>
</dbReference>
<name>A0AAE4SE40_9EURY</name>
<dbReference type="InterPro" id="IPR015032">
    <property type="entry name" value="ThsB__TIR-like_domain"/>
</dbReference>
<protein>
    <recommendedName>
        <fullName evidence="1">Thoeris protein ThsB TIR-like domain-containing protein</fullName>
    </recommendedName>
</protein>
<keyword evidence="3" id="KW-1185">Reference proteome</keyword>
<evidence type="ECO:0000313" key="3">
    <source>
        <dbReference type="Proteomes" id="UP001271789"/>
    </source>
</evidence>
<feature type="domain" description="Thoeris protein ThsB TIR-like" evidence="1">
    <location>
        <begin position="32"/>
        <end position="88"/>
    </location>
</feature>
<dbReference type="RefSeq" id="WP_338099771.1">
    <property type="nucleotide sequence ID" value="NZ_JAWDKD010000018.1"/>
</dbReference>
<accession>A0AAE4SE40</accession>
<dbReference type="Proteomes" id="UP001271789">
    <property type="component" value="Unassembled WGS sequence"/>
</dbReference>
<reference evidence="2" key="1">
    <citation type="submission" date="2023-06" db="EMBL/GenBank/DDBJ databases">
        <title>Genome sequence of Methanosarcinaceae archaeon Ag5.</title>
        <authorList>
            <person name="Protasov E."/>
            <person name="Platt K."/>
            <person name="Poehlein A."/>
            <person name="Daniel R."/>
            <person name="Brune A."/>
        </authorList>
    </citation>
    <scope>NUCLEOTIDE SEQUENCE</scope>
    <source>
        <strain evidence="2">Ag5</strain>
    </source>
</reference>
<sequence length="232" mass="26157">MTTSVYFCFDPADAERAENVISGIRPLKTESETEADGELNRTTLSDSEVTVVLIGKHTFENQNCLAEIKQSLELEKAFLAVYLDNKNDTKADGKTLLGKNPLGLFYFEYKDKNITLGEGAVVMAGKLKSRFLSKEVKAKVSDFTKSYDYILDNGSENMSGWIQTELKKKNDFFAECDKITPKDWDAVLKLTAKGGSKTSGMFLYYYWLKKLQIDQKQIEAEAEKQIISDTES</sequence>
<comment type="caution">
    <text evidence="2">The sequence shown here is derived from an EMBL/GenBank/DDBJ whole genome shotgun (WGS) entry which is preliminary data.</text>
</comment>
<gene>
    <name evidence="2" type="ORF">MsAg5_11120</name>
</gene>